<evidence type="ECO:0000313" key="16">
    <source>
        <dbReference type="EMBL" id="SME94222.1"/>
    </source>
</evidence>
<feature type="binding site" evidence="13">
    <location>
        <position position="32"/>
    </location>
    <ligand>
        <name>Zn(2+)</name>
        <dbReference type="ChEBI" id="CHEBI:29105"/>
    </ligand>
</feature>
<dbReference type="STRING" id="560819.SAMN05428998_101659"/>
<comment type="catalytic activity">
    <reaction evidence="13">
        <text>N(6)-carboxybiotinyl-L-lysyl-[protein] + acetyl-CoA = N(6)-biotinyl-L-lysyl-[protein] + malonyl-CoA</text>
        <dbReference type="Rhea" id="RHEA:54728"/>
        <dbReference type="Rhea" id="RHEA-COMP:10505"/>
        <dbReference type="Rhea" id="RHEA-COMP:10506"/>
        <dbReference type="ChEBI" id="CHEBI:57288"/>
        <dbReference type="ChEBI" id="CHEBI:57384"/>
        <dbReference type="ChEBI" id="CHEBI:83144"/>
        <dbReference type="ChEBI" id="CHEBI:83145"/>
        <dbReference type="EC" id="2.1.3.15"/>
    </reaction>
</comment>
<evidence type="ECO:0000256" key="2">
    <source>
        <dbReference type="ARBA" id="ARBA00022516"/>
    </source>
</evidence>
<dbReference type="PRINTS" id="PR01070">
    <property type="entry name" value="ACCCTRFRASEB"/>
</dbReference>
<feature type="binding site" evidence="13">
    <location>
        <position position="51"/>
    </location>
    <ligand>
        <name>Zn(2+)</name>
        <dbReference type="ChEBI" id="CHEBI:29105"/>
    </ligand>
</feature>
<feature type="compositionally biased region" description="Basic and acidic residues" evidence="14">
    <location>
        <begin position="342"/>
        <end position="353"/>
    </location>
</feature>
<comment type="cofactor">
    <cofactor evidence="13">
        <name>Zn(2+)</name>
        <dbReference type="ChEBI" id="CHEBI:29105"/>
    </cofactor>
    <text evidence="13">Binds 1 zinc ion per subunit.</text>
</comment>
<keyword evidence="5 13" id="KW-0547">Nucleotide-binding</keyword>
<evidence type="ECO:0000256" key="6">
    <source>
        <dbReference type="ARBA" id="ARBA00022771"/>
    </source>
</evidence>
<keyword evidence="4 13" id="KW-0479">Metal-binding</keyword>
<feature type="zinc finger region" description="C4-type" evidence="13">
    <location>
        <begin position="29"/>
        <end position="51"/>
    </location>
</feature>
<evidence type="ECO:0000256" key="5">
    <source>
        <dbReference type="ARBA" id="ARBA00022741"/>
    </source>
</evidence>
<sequence length="353" mass="38240">MNWITNYVRPKIRALVSRTDIPDNLWEKCPACGQMIFHRELEASLRVCPSCGHHMRIGAKRRLELLFDEGDYSLIELPETIADPLRFRDRERYSERLRRSRSATGRQDALLVAHGTIGGRKAVVAAFDFSFMGGSMGIAVGEGLLAAAKLAIAQEAALIAVPASGGARMQEGILSLMQMPRSTVAVEMVKDKGLPYIVLLTDPTTGGVTASFAMLGDIHIAEPGAVIGFAGARVIEETIRETLPEGFQRAEYLLDHGMVDMVVERKDLPETLGRILRLLGERRPEAEVVPLRPSAGDEAGEAKARQEATPRLVGEPAGEAKGEAGEAARASDKPAAAKTKTPAKDEPERDPAE</sequence>
<dbReference type="GO" id="GO:0003989">
    <property type="term" value="F:acetyl-CoA carboxylase activity"/>
    <property type="evidence" value="ECO:0007669"/>
    <property type="project" value="InterPro"/>
</dbReference>
<evidence type="ECO:0000256" key="13">
    <source>
        <dbReference type="HAMAP-Rule" id="MF_01395"/>
    </source>
</evidence>
<dbReference type="GO" id="GO:2001295">
    <property type="term" value="P:malonyl-CoA biosynthetic process"/>
    <property type="evidence" value="ECO:0007669"/>
    <property type="project" value="UniProtKB-UniRule"/>
</dbReference>
<dbReference type="AlphaFoldDB" id="A0A1Y6BCV2"/>
<keyword evidence="8 13" id="KW-0862">Zinc</keyword>
<evidence type="ECO:0000256" key="10">
    <source>
        <dbReference type="ARBA" id="ARBA00023098"/>
    </source>
</evidence>
<proteinExistence type="inferred from homology"/>
<dbReference type="UniPathway" id="UPA00655">
    <property type="reaction ID" value="UER00711"/>
</dbReference>
<accession>A0A1Y6BCV2</accession>
<keyword evidence="7 13" id="KW-0276">Fatty acid metabolism</keyword>
<evidence type="ECO:0000256" key="11">
    <source>
        <dbReference type="ARBA" id="ARBA00023160"/>
    </source>
</evidence>
<comment type="subcellular location">
    <subcellularLocation>
        <location evidence="1 13">Cytoplasm</location>
    </subcellularLocation>
</comment>
<dbReference type="Gene3D" id="3.90.226.10">
    <property type="entry name" value="2-enoyl-CoA Hydratase, Chain A, domain 1"/>
    <property type="match status" value="1"/>
</dbReference>
<evidence type="ECO:0000256" key="3">
    <source>
        <dbReference type="ARBA" id="ARBA00022679"/>
    </source>
</evidence>
<feature type="domain" description="CoA carboxyltransferase N-terminal" evidence="15">
    <location>
        <begin position="25"/>
        <end position="294"/>
    </location>
</feature>
<comment type="subunit">
    <text evidence="13">Acetyl-CoA carboxylase is a heterohexamer composed of biotin carboxyl carrier protein (AccB), biotin carboxylase (AccC) and two subunits each of ACCase subunit alpha (AccA) and ACCase subunit beta (AccD).</text>
</comment>
<name>A0A1Y6BCV2_9PROT</name>
<keyword evidence="2 13" id="KW-0444">Lipid biosynthesis</keyword>
<dbReference type="GO" id="GO:0005524">
    <property type="term" value="F:ATP binding"/>
    <property type="evidence" value="ECO:0007669"/>
    <property type="project" value="UniProtKB-KW"/>
</dbReference>
<dbReference type="GO" id="GO:0009329">
    <property type="term" value="C:acetate CoA-transferase complex"/>
    <property type="evidence" value="ECO:0007669"/>
    <property type="project" value="TreeGrafter"/>
</dbReference>
<dbReference type="GO" id="GO:0006633">
    <property type="term" value="P:fatty acid biosynthetic process"/>
    <property type="evidence" value="ECO:0007669"/>
    <property type="project" value="UniProtKB-KW"/>
</dbReference>
<dbReference type="NCBIfam" id="TIGR00515">
    <property type="entry name" value="accD"/>
    <property type="match status" value="1"/>
</dbReference>
<dbReference type="InterPro" id="IPR029045">
    <property type="entry name" value="ClpP/crotonase-like_dom_sf"/>
</dbReference>
<dbReference type="GO" id="GO:0008270">
    <property type="term" value="F:zinc ion binding"/>
    <property type="evidence" value="ECO:0007669"/>
    <property type="project" value="UniProtKB-UniRule"/>
</dbReference>
<dbReference type="RefSeq" id="WP_085120976.1">
    <property type="nucleotide sequence ID" value="NZ_FWZX01000001.1"/>
</dbReference>
<evidence type="ECO:0000256" key="12">
    <source>
        <dbReference type="ARBA" id="ARBA00025280"/>
    </source>
</evidence>
<feature type="binding site" evidence="13">
    <location>
        <position position="48"/>
    </location>
    <ligand>
        <name>Zn(2+)</name>
        <dbReference type="ChEBI" id="CHEBI:29105"/>
    </ligand>
</feature>
<comment type="function">
    <text evidence="12 13">Component of the acetyl coenzyme A carboxylase (ACC) complex. Biotin carboxylase (BC) catalyzes the carboxylation of biotin on its carrier protein (BCCP) and then the CO(2) group is transferred by the transcarboxylase to acetyl-CoA to form malonyl-CoA.</text>
</comment>
<evidence type="ECO:0000259" key="15">
    <source>
        <dbReference type="PROSITE" id="PS50980"/>
    </source>
</evidence>
<gene>
    <name evidence="13" type="primary">accD</name>
    <name evidence="16" type="ORF">SAMN05428998_101659</name>
</gene>
<dbReference type="InterPro" id="IPR000438">
    <property type="entry name" value="Acetyl_CoA_COase_Trfase_b_su"/>
</dbReference>
<dbReference type="InterPro" id="IPR011762">
    <property type="entry name" value="COA_CT_N"/>
</dbReference>
<evidence type="ECO:0000256" key="1">
    <source>
        <dbReference type="ARBA" id="ARBA00004496"/>
    </source>
</evidence>
<dbReference type="InterPro" id="IPR034733">
    <property type="entry name" value="AcCoA_carboxyl_beta"/>
</dbReference>
<evidence type="ECO:0000256" key="4">
    <source>
        <dbReference type="ARBA" id="ARBA00022723"/>
    </source>
</evidence>
<dbReference type="EMBL" id="FWZX01000001">
    <property type="protein sequence ID" value="SME94222.1"/>
    <property type="molecule type" value="Genomic_DNA"/>
</dbReference>
<evidence type="ECO:0000256" key="14">
    <source>
        <dbReference type="SAM" id="MobiDB-lite"/>
    </source>
</evidence>
<dbReference type="PANTHER" id="PTHR42995">
    <property type="entry name" value="ACETYL-COENZYME A CARBOXYLASE CARBOXYL TRANSFERASE SUBUNIT BETA, CHLOROPLASTIC"/>
    <property type="match status" value="1"/>
</dbReference>
<comment type="pathway">
    <text evidence="13">Lipid metabolism; malonyl-CoA biosynthesis; malonyl-CoA from acetyl-CoA: step 1/1.</text>
</comment>
<feature type="binding site" evidence="13">
    <location>
        <position position="29"/>
    </location>
    <ligand>
        <name>Zn(2+)</name>
        <dbReference type="ChEBI" id="CHEBI:29105"/>
    </ligand>
</feature>
<dbReference type="PANTHER" id="PTHR42995:SF5">
    <property type="entry name" value="ACETYL-COENZYME A CARBOXYLASE CARBOXYL TRANSFERASE SUBUNIT BETA, CHLOROPLASTIC"/>
    <property type="match status" value="1"/>
</dbReference>
<feature type="region of interest" description="Disordered" evidence="14">
    <location>
        <begin position="288"/>
        <end position="353"/>
    </location>
</feature>
<evidence type="ECO:0000256" key="9">
    <source>
        <dbReference type="ARBA" id="ARBA00022840"/>
    </source>
</evidence>
<keyword evidence="11 13" id="KW-0275">Fatty acid biosynthesis</keyword>
<keyword evidence="10 13" id="KW-0443">Lipid metabolism</keyword>
<comment type="similarity">
    <text evidence="13">Belongs to the AccD/PCCB family.</text>
</comment>
<feature type="compositionally biased region" description="Basic and acidic residues" evidence="14">
    <location>
        <begin position="318"/>
        <end position="332"/>
    </location>
</feature>
<keyword evidence="17" id="KW-1185">Reference proteome</keyword>
<organism evidence="16 17">
    <name type="scientific">Tistlia consotensis USBA 355</name>
    <dbReference type="NCBI Taxonomy" id="560819"/>
    <lineage>
        <taxon>Bacteria</taxon>
        <taxon>Pseudomonadati</taxon>
        <taxon>Pseudomonadota</taxon>
        <taxon>Alphaproteobacteria</taxon>
        <taxon>Rhodospirillales</taxon>
        <taxon>Rhodovibrionaceae</taxon>
        <taxon>Tistlia</taxon>
    </lineage>
</organism>
<dbReference type="Proteomes" id="UP000192917">
    <property type="component" value="Unassembled WGS sequence"/>
</dbReference>
<evidence type="ECO:0000313" key="17">
    <source>
        <dbReference type="Proteomes" id="UP000192917"/>
    </source>
</evidence>
<dbReference type="GO" id="GO:0016743">
    <property type="term" value="F:carboxyl- or carbamoyltransferase activity"/>
    <property type="evidence" value="ECO:0007669"/>
    <property type="project" value="UniProtKB-UniRule"/>
</dbReference>
<keyword evidence="6 13" id="KW-0863">Zinc-finger</keyword>
<keyword evidence="13" id="KW-0963">Cytoplasm</keyword>
<dbReference type="InterPro" id="IPR041010">
    <property type="entry name" value="Znf-ACC"/>
</dbReference>
<keyword evidence="3 13" id="KW-0808">Transferase</keyword>
<reference evidence="16 17" key="1">
    <citation type="submission" date="2017-04" db="EMBL/GenBank/DDBJ databases">
        <authorList>
            <person name="Afonso C.L."/>
            <person name="Miller P.J."/>
            <person name="Scott M.A."/>
            <person name="Spackman E."/>
            <person name="Goraichik I."/>
            <person name="Dimitrov K.M."/>
            <person name="Suarez D.L."/>
            <person name="Swayne D.E."/>
        </authorList>
    </citation>
    <scope>NUCLEOTIDE SEQUENCE [LARGE SCALE GENOMIC DNA]</scope>
    <source>
        <strain evidence="16 17">USBA 355</strain>
    </source>
</reference>
<dbReference type="Pfam" id="PF01039">
    <property type="entry name" value="Carboxyl_trans"/>
    <property type="match status" value="1"/>
</dbReference>
<evidence type="ECO:0000256" key="7">
    <source>
        <dbReference type="ARBA" id="ARBA00022832"/>
    </source>
</evidence>
<dbReference type="Pfam" id="PF17848">
    <property type="entry name" value="Zn_ribbon_ACC"/>
    <property type="match status" value="1"/>
</dbReference>
<evidence type="ECO:0000256" key="8">
    <source>
        <dbReference type="ARBA" id="ARBA00022833"/>
    </source>
</evidence>
<protein>
    <recommendedName>
        <fullName evidence="13">Acetyl-coenzyme A carboxylase carboxyl transferase subunit beta</fullName>
        <shortName evidence="13">ACCase subunit beta</shortName>
        <shortName evidence="13">Acetyl-CoA carboxylase carboxyltransferase subunit beta</shortName>
        <ecNumber evidence="13">2.1.3.15</ecNumber>
    </recommendedName>
</protein>
<dbReference type="PROSITE" id="PS50980">
    <property type="entry name" value="COA_CT_NTER"/>
    <property type="match status" value="1"/>
</dbReference>
<dbReference type="SUPFAM" id="SSF52096">
    <property type="entry name" value="ClpP/crotonase"/>
    <property type="match status" value="1"/>
</dbReference>
<dbReference type="EC" id="2.1.3.15" evidence="13"/>
<dbReference type="HAMAP" id="MF_01395">
    <property type="entry name" value="AcetylCoA_CT_beta"/>
    <property type="match status" value="1"/>
</dbReference>
<keyword evidence="9 13" id="KW-0067">ATP-binding</keyword>